<keyword evidence="3" id="KW-1185">Reference proteome</keyword>
<dbReference type="PRINTS" id="PR01345">
    <property type="entry name" value="CERVTRCPTASE"/>
</dbReference>
<dbReference type="EMBL" id="JACEEZ010007749">
    <property type="protein sequence ID" value="KAG0723770.1"/>
    <property type="molecule type" value="Genomic_DNA"/>
</dbReference>
<name>A0A8J4YNG9_CHIOP</name>
<evidence type="ECO:0000313" key="3">
    <source>
        <dbReference type="Proteomes" id="UP000770661"/>
    </source>
</evidence>
<dbReference type="Proteomes" id="UP000770661">
    <property type="component" value="Unassembled WGS sequence"/>
</dbReference>
<dbReference type="OrthoDB" id="6379840at2759"/>
<feature type="region of interest" description="Disordered" evidence="1">
    <location>
        <begin position="192"/>
        <end position="228"/>
    </location>
</feature>
<accession>A0A8J4YNG9</accession>
<gene>
    <name evidence="2" type="ORF">GWK47_041974</name>
</gene>
<evidence type="ECO:0000256" key="1">
    <source>
        <dbReference type="SAM" id="MobiDB-lite"/>
    </source>
</evidence>
<evidence type="ECO:0000313" key="2">
    <source>
        <dbReference type="EMBL" id="KAG0723770.1"/>
    </source>
</evidence>
<dbReference type="AlphaFoldDB" id="A0A8J4YNG9"/>
<reference evidence="2" key="1">
    <citation type="submission" date="2020-07" db="EMBL/GenBank/DDBJ databases">
        <title>The High-quality genome of the commercially important snow crab, Chionoecetes opilio.</title>
        <authorList>
            <person name="Jeong J.-H."/>
            <person name="Ryu S."/>
        </authorList>
    </citation>
    <scope>NUCLEOTIDE SEQUENCE</scope>
    <source>
        <strain evidence="2">MADBK_172401_WGS</strain>
        <tissue evidence="2">Digestive gland</tissue>
    </source>
</reference>
<sequence>MSADSTFSQHIINISNTAKKLTGWILGTFHTRERICMLTLWKALVLPRLEYCCQLWSPYKTGDIVELEALQRSFTSKIWDSQHMDYWERLRQLRLYSLQRRRERYLVIYVWKTLETLVPDVGLQVNHHPRKGRLCYIRRTQATTQRVATVVHNSFTRNRARLFNAVPKANKELTGVSTDSFKHQLDKWLASVPDEPPTPGYPSTGSNSLAYHHTTREAELPGHSGGPP</sequence>
<proteinExistence type="predicted"/>
<protein>
    <submittedName>
        <fullName evidence="2">Uncharacterized protein</fullName>
    </submittedName>
</protein>
<organism evidence="2 3">
    <name type="scientific">Chionoecetes opilio</name>
    <name type="common">Atlantic snow crab</name>
    <name type="synonym">Cancer opilio</name>
    <dbReference type="NCBI Taxonomy" id="41210"/>
    <lineage>
        <taxon>Eukaryota</taxon>
        <taxon>Metazoa</taxon>
        <taxon>Ecdysozoa</taxon>
        <taxon>Arthropoda</taxon>
        <taxon>Crustacea</taxon>
        <taxon>Multicrustacea</taxon>
        <taxon>Malacostraca</taxon>
        <taxon>Eumalacostraca</taxon>
        <taxon>Eucarida</taxon>
        <taxon>Decapoda</taxon>
        <taxon>Pleocyemata</taxon>
        <taxon>Brachyura</taxon>
        <taxon>Eubrachyura</taxon>
        <taxon>Majoidea</taxon>
        <taxon>Majidae</taxon>
        <taxon>Chionoecetes</taxon>
    </lineage>
</organism>
<comment type="caution">
    <text evidence="2">The sequence shown here is derived from an EMBL/GenBank/DDBJ whole genome shotgun (WGS) entry which is preliminary data.</text>
</comment>